<reference evidence="2" key="1">
    <citation type="submission" date="2022-09" db="EMBL/GenBank/DDBJ databases">
        <title>The complete genome of Acidovorax sp. 5MLIR.</title>
        <authorList>
            <person name="Liu L."/>
            <person name="Yue J."/>
            <person name="Yang F."/>
            <person name="Yuan J."/>
            <person name="Li L."/>
        </authorList>
    </citation>
    <scope>NUCLEOTIDE SEQUENCE</scope>
    <source>
        <strain evidence="2">5MLIR</strain>
    </source>
</reference>
<accession>A0ABY6G9D3</accession>
<dbReference type="InterPro" id="IPR036812">
    <property type="entry name" value="NAD(P)_OxRdtase_dom_sf"/>
</dbReference>
<dbReference type="Pfam" id="PF00248">
    <property type="entry name" value="Aldo_ket_red"/>
    <property type="match status" value="1"/>
</dbReference>
<dbReference type="InterPro" id="IPR023210">
    <property type="entry name" value="NADP_OxRdtase_dom"/>
</dbReference>
<evidence type="ECO:0000313" key="2">
    <source>
        <dbReference type="EMBL" id="UYG51528.1"/>
    </source>
</evidence>
<proteinExistence type="predicted"/>
<protein>
    <submittedName>
        <fullName evidence="2">Aldo/keto reductase</fullName>
    </submittedName>
</protein>
<dbReference type="Proteomes" id="UP001162800">
    <property type="component" value="Chromosome"/>
</dbReference>
<feature type="domain" description="NADP-dependent oxidoreductase" evidence="1">
    <location>
        <begin position="18"/>
        <end position="317"/>
    </location>
</feature>
<sequence>MTASPLRPLGRSGLQVSPLCLGGNVFGWTVDEADAFSLLDAWLDAGFNFIDTADVYSRWVPGHAGGESERILGRWLSRSGRRARVVLATKVGKDMGEGRRGLRPEYIRTAVEASLRRLQTDHIDLYQSHEDDAQVPLADTLGAYADLMAAGKVRAIGASNYSAVRFKEALVTSERLGLPRYESLQPLYNLYDRAAFERELAPLCQSQQIGVINFHALAAGFLTGKYRSPGDAGKSPRGANTVKTYLNPRGLAVLQALDAVAERLGAQPGQVALAWQLQRPAVTSPIASASSLAQLGQLVQAAQLQLSAQDMEQLTAASSEDGARD</sequence>
<gene>
    <name evidence="2" type="ORF">M9799_15960</name>
</gene>
<dbReference type="CDD" id="cd19081">
    <property type="entry name" value="AKR_AKR9C1"/>
    <property type="match status" value="1"/>
</dbReference>
<evidence type="ECO:0000313" key="3">
    <source>
        <dbReference type="Proteomes" id="UP001162800"/>
    </source>
</evidence>
<dbReference type="PANTHER" id="PTHR43364:SF6">
    <property type="entry name" value="OXIDOREDUCTASE-RELATED"/>
    <property type="match status" value="1"/>
</dbReference>
<dbReference type="RefSeq" id="WP_231042301.1">
    <property type="nucleotide sequence ID" value="NZ_CP106881.1"/>
</dbReference>
<keyword evidence="3" id="KW-1185">Reference proteome</keyword>
<dbReference type="SUPFAM" id="SSF51430">
    <property type="entry name" value="NAD(P)-linked oxidoreductase"/>
    <property type="match status" value="1"/>
</dbReference>
<name>A0ABY6G9D3_9BURK</name>
<dbReference type="InterPro" id="IPR050523">
    <property type="entry name" value="AKR_Detox_Biosynth"/>
</dbReference>
<dbReference type="PANTHER" id="PTHR43364">
    <property type="entry name" value="NADH-SPECIFIC METHYLGLYOXAL REDUCTASE-RELATED"/>
    <property type="match status" value="1"/>
</dbReference>
<dbReference type="Gene3D" id="3.20.20.100">
    <property type="entry name" value="NADP-dependent oxidoreductase domain"/>
    <property type="match status" value="1"/>
</dbReference>
<evidence type="ECO:0000259" key="1">
    <source>
        <dbReference type="Pfam" id="PF00248"/>
    </source>
</evidence>
<dbReference type="EMBL" id="CP106881">
    <property type="protein sequence ID" value="UYG51528.1"/>
    <property type="molecule type" value="Genomic_DNA"/>
</dbReference>
<organism evidence="2 3">
    <name type="scientific">Comamonas endophytica</name>
    <dbReference type="NCBI Taxonomy" id="2949090"/>
    <lineage>
        <taxon>Bacteria</taxon>
        <taxon>Pseudomonadati</taxon>
        <taxon>Pseudomonadota</taxon>
        <taxon>Betaproteobacteria</taxon>
        <taxon>Burkholderiales</taxon>
        <taxon>Comamonadaceae</taxon>
        <taxon>Comamonas</taxon>
    </lineage>
</organism>